<keyword evidence="2" id="KW-1185">Reference proteome</keyword>
<name>A0A7G5ECL9_9BURK</name>
<proteinExistence type="predicted"/>
<accession>A0A7G5ECL9</accession>
<dbReference type="KEGG" id="cpis:HS961_02215"/>
<dbReference type="GO" id="GO:0016740">
    <property type="term" value="F:transferase activity"/>
    <property type="evidence" value="ECO:0007669"/>
    <property type="project" value="UniProtKB-KW"/>
</dbReference>
<dbReference type="Proteomes" id="UP000515240">
    <property type="component" value="Chromosome"/>
</dbReference>
<sequence length="209" mass="23873">MNLAIPPFWASWLYRPVELRIDVSPIPPHQLEGECASIHDRIHTPGDRLHGLPEIPLSNPRFAIRYRSADGEFYVYVEDQLEHRIAGFTVFNRLIELDKRADRYVRGPHSRFDPAYQRQGLASCIYRWALDAGLCLVTGARQSPGAHALWHKLAARHRLGYVDIRDKKMHYLGDRITPEQLDPLSTRMFLLGQGWSLGSFAAAAGMRCD</sequence>
<dbReference type="InterPro" id="IPR016181">
    <property type="entry name" value="Acyl_CoA_acyltransferase"/>
</dbReference>
<reference evidence="1 2" key="1">
    <citation type="journal article" date="2020" name="G3 (Bethesda)">
        <title>CeMbio - The Caenorhabditis elegans Microbiome Resource.</title>
        <authorList>
            <person name="Dirksen P."/>
            <person name="Assie A."/>
            <person name="Zimmermann J."/>
            <person name="Zhang F."/>
            <person name="Tietje A.M."/>
            <person name="Marsh S.A."/>
            <person name="Felix M.A."/>
            <person name="Shapira M."/>
            <person name="Kaleta C."/>
            <person name="Schulenburg H."/>
            <person name="Samuel B."/>
        </authorList>
    </citation>
    <scope>NUCLEOTIDE SEQUENCE [LARGE SCALE GENOMIC DNA]</scope>
    <source>
        <strain evidence="1 2">BIGb0172</strain>
    </source>
</reference>
<dbReference type="SUPFAM" id="SSF55729">
    <property type="entry name" value="Acyl-CoA N-acyltransferases (Nat)"/>
    <property type="match status" value="1"/>
</dbReference>
<protein>
    <submittedName>
        <fullName evidence="1">N-acetyltransferase</fullName>
    </submittedName>
</protein>
<keyword evidence="1" id="KW-0808">Transferase</keyword>
<evidence type="ECO:0000313" key="2">
    <source>
        <dbReference type="Proteomes" id="UP000515240"/>
    </source>
</evidence>
<organism evidence="1 2">
    <name type="scientific">Comamonas piscis</name>
    <dbReference type="NCBI Taxonomy" id="1562974"/>
    <lineage>
        <taxon>Bacteria</taxon>
        <taxon>Pseudomonadati</taxon>
        <taxon>Pseudomonadota</taxon>
        <taxon>Betaproteobacteria</taxon>
        <taxon>Burkholderiales</taxon>
        <taxon>Comamonadaceae</taxon>
        <taxon>Comamonas</taxon>
    </lineage>
</organism>
<dbReference type="RefSeq" id="WP_182326177.1">
    <property type="nucleotide sequence ID" value="NZ_CP058554.1"/>
</dbReference>
<dbReference type="EMBL" id="CP058554">
    <property type="protein sequence ID" value="QMV71744.1"/>
    <property type="molecule type" value="Genomic_DNA"/>
</dbReference>
<gene>
    <name evidence="1" type="ORF">HS961_02215</name>
</gene>
<dbReference type="AlphaFoldDB" id="A0A7G5ECL9"/>
<evidence type="ECO:0000313" key="1">
    <source>
        <dbReference type="EMBL" id="QMV71744.1"/>
    </source>
</evidence>